<protein>
    <recommendedName>
        <fullName evidence="2">Cupin type-2 domain-containing protein</fullName>
    </recommendedName>
</protein>
<dbReference type="SUPFAM" id="SSF51182">
    <property type="entry name" value="RmlC-like cupins"/>
    <property type="match status" value="1"/>
</dbReference>
<dbReference type="EMBL" id="NAJP01000179">
    <property type="protein sequence ID" value="TKA24541.1"/>
    <property type="molecule type" value="Genomic_DNA"/>
</dbReference>
<dbReference type="InterPro" id="IPR011051">
    <property type="entry name" value="RmlC_Cupin_sf"/>
</dbReference>
<feature type="region of interest" description="Disordered" evidence="1">
    <location>
        <begin position="1"/>
        <end position="44"/>
    </location>
</feature>
<dbReference type="Gene3D" id="2.60.120.10">
    <property type="entry name" value="Jelly Rolls"/>
    <property type="match status" value="1"/>
</dbReference>
<dbReference type="Proteomes" id="UP000310066">
    <property type="component" value="Unassembled WGS sequence"/>
</dbReference>
<reference evidence="3 4" key="1">
    <citation type="submission" date="2017-03" db="EMBL/GenBank/DDBJ databases">
        <title>Genomes of endolithic fungi from Antarctica.</title>
        <authorList>
            <person name="Coleine C."/>
            <person name="Masonjones S."/>
            <person name="Stajich J.E."/>
        </authorList>
    </citation>
    <scope>NUCLEOTIDE SEQUENCE [LARGE SCALE GENOMIC DNA]</scope>
    <source>
        <strain evidence="3 4">CCFEE 5311</strain>
    </source>
</reference>
<dbReference type="InterPro" id="IPR014710">
    <property type="entry name" value="RmlC-like_jellyroll"/>
</dbReference>
<dbReference type="InterPro" id="IPR013096">
    <property type="entry name" value="Cupin_2"/>
</dbReference>
<dbReference type="CDD" id="cd02208">
    <property type="entry name" value="cupin_RmlC-like"/>
    <property type="match status" value="1"/>
</dbReference>
<organism evidence="3 4">
    <name type="scientific">Friedmanniomyces endolithicus</name>
    <dbReference type="NCBI Taxonomy" id="329885"/>
    <lineage>
        <taxon>Eukaryota</taxon>
        <taxon>Fungi</taxon>
        <taxon>Dikarya</taxon>
        <taxon>Ascomycota</taxon>
        <taxon>Pezizomycotina</taxon>
        <taxon>Dothideomycetes</taxon>
        <taxon>Dothideomycetidae</taxon>
        <taxon>Mycosphaerellales</taxon>
        <taxon>Teratosphaeriaceae</taxon>
        <taxon>Friedmanniomyces</taxon>
    </lineage>
</organism>
<feature type="compositionally biased region" description="Polar residues" evidence="1">
    <location>
        <begin position="13"/>
        <end position="32"/>
    </location>
</feature>
<name>A0A4U0TQY0_9PEZI</name>
<evidence type="ECO:0000256" key="1">
    <source>
        <dbReference type="SAM" id="MobiDB-lite"/>
    </source>
</evidence>
<comment type="caution">
    <text evidence="3">The sequence shown here is derived from an EMBL/GenBank/DDBJ whole genome shotgun (WGS) entry which is preliminary data.</text>
</comment>
<accession>A0A4U0TQY0</accession>
<proteinExistence type="predicted"/>
<dbReference type="AlphaFoldDB" id="A0A4U0TQY0"/>
<gene>
    <name evidence="3" type="ORF">B0A54_17623</name>
</gene>
<evidence type="ECO:0000313" key="3">
    <source>
        <dbReference type="EMBL" id="TKA24541.1"/>
    </source>
</evidence>
<feature type="domain" description="Cupin type-2" evidence="2">
    <location>
        <begin position="51"/>
        <end position="121"/>
    </location>
</feature>
<sequence>MPPPTTPDPVSHTPFTALTSPSPPATSAQQTPGMLRRTALPSLSPHLNATLMTSQPHTTSAIHHHGAQDTIVFAFRGHGGAIVSEGGEEKQVLAPGDFALIPAWREHREVNEGEEEVVWCIVRSPGGEAVVVNLEGGWGTS</sequence>
<dbReference type="Pfam" id="PF07883">
    <property type="entry name" value="Cupin_2"/>
    <property type="match status" value="1"/>
</dbReference>
<evidence type="ECO:0000259" key="2">
    <source>
        <dbReference type="Pfam" id="PF07883"/>
    </source>
</evidence>
<dbReference type="OrthoDB" id="3511549at2759"/>
<evidence type="ECO:0000313" key="4">
    <source>
        <dbReference type="Proteomes" id="UP000310066"/>
    </source>
</evidence>